<dbReference type="EMBL" id="JAQQEZ010000023">
    <property type="protein sequence ID" value="MFM0004780.1"/>
    <property type="molecule type" value="Genomic_DNA"/>
</dbReference>
<evidence type="ECO:0000313" key="2">
    <source>
        <dbReference type="Proteomes" id="UP001629230"/>
    </source>
</evidence>
<protein>
    <submittedName>
        <fullName evidence="1">Uncharacterized protein</fullName>
    </submittedName>
</protein>
<reference evidence="1 2" key="1">
    <citation type="journal article" date="2024" name="Chem. Sci.">
        <title>Discovery of megapolipeptins by genome mining of a Burkholderiales bacteria collection.</title>
        <authorList>
            <person name="Paulo B.S."/>
            <person name="Recchia M.J.J."/>
            <person name="Lee S."/>
            <person name="Fergusson C.H."/>
            <person name="Romanowski S.B."/>
            <person name="Hernandez A."/>
            <person name="Krull N."/>
            <person name="Liu D.Y."/>
            <person name="Cavanagh H."/>
            <person name="Bos A."/>
            <person name="Gray C.A."/>
            <person name="Murphy B.T."/>
            <person name="Linington R.G."/>
            <person name="Eustaquio A.S."/>
        </authorList>
    </citation>
    <scope>NUCLEOTIDE SEQUENCE [LARGE SCALE GENOMIC DNA]</scope>
    <source>
        <strain evidence="1 2">RL17-350-BIC-A</strain>
    </source>
</reference>
<accession>A0ABW9AW47</accession>
<dbReference type="RefSeq" id="WP_408179606.1">
    <property type="nucleotide sequence ID" value="NZ_JAQQEZ010000023.1"/>
</dbReference>
<gene>
    <name evidence="1" type="ORF">PQR57_27605</name>
</gene>
<sequence>MGEALEAEMRCTLAQLYVEVKTARKAVRLRRREGSRRMIDAESAENFNRHLEHCREVASDITIFPWPEPVIVADVPLHDGRADVTYAEMQMHYDQLLGILSVAMAGPLLAMA</sequence>
<name>A0ABW9AW47_9BURK</name>
<proteinExistence type="predicted"/>
<organism evidence="1 2">
    <name type="scientific">Paraburkholderia dipogonis</name>
    <dbReference type="NCBI Taxonomy" id="1211383"/>
    <lineage>
        <taxon>Bacteria</taxon>
        <taxon>Pseudomonadati</taxon>
        <taxon>Pseudomonadota</taxon>
        <taxon>Betaproteobacteria</taxon>
        <taxon>Burkholderiales</taxon>
        <taxon>Burkholderiaceae</taxon>
        <taxon>Paraburkholderia</taxon>
    </lineage>
</organism>
<comment type="caution">
    <text evidence="1">The sequence shown here is derived from an EMBL/GenBank/DDBJ whole genome shotgun (WGS) entry which is preliminary data.</text>
</comment>
<dbReference type="Proteomes" id="UP001629230">
    <property type="component" value="Unassembled WGS sequence"/>
</dbReference>
<keyword evidence="2" id="KW-1185">Reference proteome</keyword>
<evidence type="ECO:0000313" key="1">
    <source>
        <dbReference type="EMBL" id="MFM0004780.1"/>
    </source>
</evidence>